<feature type="compositionally biased region" description="Low complexity" evidence="1">
    <location>
        <begin position="184"/>
        <end position="203"/>
    </location>
</feature>
<dbReference type="InterPro" id="IPR000261">
    <property type="entry name" value="EH_dom"/>
</dbReference>
<evidence type="ECO:0000256" key="1">
    <source>
        <dbReference type="SAM" id="MobiDB-lite"/>
    </source>
</evidence>
<keyword evidence="4" id="KW-1185">Reference proteome</keyword>
<name>A0A9P7KDP7_9AGAR</name>
<evidence type="ECO:0000313" key="3">
    <source>
        <dbReference type="EMBL" id="KAG5645075.1"/>
    </source>
</evidence>
<evidence type="ECO:0000313" key="4">
    <source>
        <dbReference type="Proteomes" id="UP000775547"/>
    </source>
</evidence>
<feature type="compositionally biased region" description="Polar residues" evidence="1">
    <location>
        <begin position="204"/>
        <end position="218"/>
    </location>
</feature>
<gene>
    <name evidence="3" type="ORF">DXG03_007165</name>
</gene>
<feature type="compositionally biased region" description="Low complexity" evidence="1">
    <location>
        <begin position="352"/>
        <end position="366"/>
    </location>
</feature>
<organism evidence="3 4">
    <name type="scientific">Asterophora parasitica</name>
    <dbReference type="NCBI Taxonomy" id="117018"/>
    <lineage>
        <taxon>Eukaryota</taxon>
        <taxon>Fungi</taxon>
        <taxon>Dikarya</taxon>
        <taxon>Basidiomycota</taxon>
        <taxon>Agaricomycotina</taxon>
        <taxon>Agaricomycetes</taxon>
        <taxon>Agaricomycetidae</taxon>
        <taxon>Agaricales</taxon>
        <taxon>Tricholomatineae</taxon>
        <taxon>Lyophyllaceae</taxon>
        <taxon>Asterophora</taxon>
    </lineage>
</organism>
<feature type="compositionally biased region" description="Low complexity" evidence="1">
    <location>
        <begin position="530"/>
        <end position="543"/>
    </location>
</feature>
<dbReference type="Proteomes" id="UP000775547">
    <property type="component" value="Unassembled WGS sequence"/>
</dbReference>
<dbReference type="SUPFAM" id="SSF47473">
    <property type="entry name" value="EF-hand"/>
    <property type="match status" value="1"/>
</dbReference>
<proteinExistence type="predicted"/>
<dbReference type="Pfam" id="PF12763">
    <property type="entry name" value="EH"/>
    <property type="match status" value="1"/>
</dbReference>
<feature type="compositionally biased region" description="Pro residues" evidence="1">
    <location>
        <begin position="548"/>
        <end position="559"/>
    </location>
</feature>
<dbReference type="OrthoDB" id="10045710at2759"/>
<feature type="compositionally biased region" description="Polar residues" evidence="1">
    <location>
        <begin position="141"/>
        <end position="166"/>
    </location>
</feature>
<reference evidence="3" key="1">
    <citation type="submission" date="2020-07" db="EMBL/GenBank/DDBJ databases">
        <authorList>
            <person name="Nieuwenhuis M."/>
            <person name="Van De Peppel L.J.J."/>
        </authorList>
    </citation>
    <scope>NUCLEOTIDE SEQUENCE</scope>
    <source>
        <strain evidence="3">AP01</strain>
        <tissue evidence="3">Mycelium</tissue>
    </source>
</reference>
<dbReference type="AlphaFoldDB" id="A0A9P7KDP7"/>
<dbReference type="InterPro" id="IPR011992">
    <property type="entry name" value="EF-hand-dom_pair"/>
</dbReference>
<accession>A0A9P7KDP7</accession>
<comment type="caution">
    <text evidence="3">The sequence shown here is derived from an EMBL/GenBank/DDBJ whole genome shotgun (WGS) entry which is preliminary data.</text>
</comment>
<feature type="compositionally biased region" description="Polar residues" evidence="1">
    <location>
        <begin position="12"/>
        <end position="26"/>
    </location>
</feature>
<dbReference type="Gene3D" id="1.10.238.10">
    <property type="entry name" value="EF-hand"/>
    <property type="match status" value="1"/>
</dbReference>
<feature type="region of interest" description="Disordered" evidence="1">
    <location>
        <begin position="1"/>
        <end position="98"/>
    </location>
</feature>
<evidence type="ECO:0000259" key="2">
    <source>
        <dbReference type="Pfam" id="PF12763"/>
    </source>
</evidence>
<feature type="compositionally biased region" description="Low complexity" evidence="1">
    <location>
        <begin position="283"/>
        <end position="330"/>
    </location>
</feature>
<protein>
    <recommendedName>
        <fullName evidence="2">EH domain-containing protein</fullName>
    </recommendedName>
</protein>
<feature type="domain" description="EH" evidence="2">
    <location>
        <begin position="464"/>
        <end position="530"/>
    </location>
</feature>
<sequence>MGSRISAFESIANPSLSPSFPSTSNARVHDSPRSPPYAARKPMPASPSPSPPNLGRKTSLIDLKDWIVDDGPSSPHTNGYKHYGGMTNGDDNGRTPTQQGFETRTKLVAPLINLESPPRPNQKFSPTIAAKAPPLPPRKPSYTSLKSVASVGSSTGQPYRSDSLTVDHTYPPFKLDTDLCTRNSSGHAPASSISSFHSVSLSSDTDPSTPGSASSNHIATFPIDREREQQFGSEADSASLAESYEEVSTPSVTASPATERITSLDWEKAMAKRKAVPPRLPQRPSLTSLSSASSVSTALRSPPSKRQSSSSSSPGSPGFRASGSSLSSFSTVATGGQVRRAPPPPPSRSSDRSSIQSLSSTYSHSSQGHRPLSNLHLKTKRPTPVPAAARVRYESVFNTNIVQVRRAQKEKAKQRPALLGPTEAKNASRRAAGWRGLSVDLITGAEDVPATPDAKEEEEVSTVMEGTDCLEGHLVKTIWRRSRLDRRRLGEIWHECDPNGTGSLNRDSFVKGMWRIDEELRRAQTQALKSTSSTSLGSLRGRGALFKPPIPNKPRPILR</sequence>
<feature type="region of interest" description="Disordered" evidence="1">
    <location>
        <begin position="113"/>
        <end position="386"/>
    </location>
</feature>
<reference evidence="3" key="2">
    <citation type="submission" date="2021-10" db="EMBL/GenBank/DDBJ databases">
        <title>Phylogenomics reveals ancestral predisposition of the termite-cultivated fungus Termitomyces towards a domesticated lifestyle.</title>
        <authorList>
            <person name="Auxier B."/>
            <person name="Grum-Grzhimaylo A."/>
            <person name="Cardenas M.E."/>
            <person name="Lodge J.D."/>
            <person name="Laessoe T."/>
            <person name="Pedersen O."/>
            <person name="Smith M.E."/>
            <person name="Kuyper T.W."/>
            <person name="Franco-Molano E.A."/>
            <person name="Baroni T.J."/>
            <person name="Aanen D.K."/>
        </authorList>
    </citation>
    <scope>NUCLEOTIDE SEQUENCE</scope>
    <source>
        <strain evidence="3">AP01</strain>
        <tissue evidence="3">Mycelium</tissue>
    </source>
</reference>
<feature type="compositionally biased region" description="Polar residues" evidence="1">
    <location>
        <begin position="246"/>
        <end position="256"/>
    </location>
</feature>
<feature type="region of interest" description="Disordered" evidence="1">
    <location>
        <begin position="526"/>
        <end position="559"/>
    </location>
</feature>
<dbReference type="EMBL" id="JABCKV010000050">
    <property type="protein sequence ID" value="KAG5645075.1"/>
    <property type="molecule type" value="Genomic_DNA"/>
</dbReference>